<dbReference type="Proteomes" id="UP001236663">
    <property type="component" value="Unassembled WGS sequence"/>
</dbReference>
<keyword evidence="2" id="KW-1185">Reference proteome</keyword>
<reference evidence="2" key="1">
    <citation type="journal article" date="2019" name="Int. J. Syst. Evol. Microbiol.">
        <title>The Global Catalogue of Microorganisms (GCM) 10K type strain sequencing project: providing services to taxonomists for standard genome sequencing and annotation.</title>
        <authorList>
            <consortium name="The Broad Institute Genomics Platform"/>
            <consortium name="The Broad Institute Genome Sequencing Center for Infectious Disease"/>
            <person name="Wu L."/>
            <person name="Ma J."/>
        </authorList>
    </citation>
    <scope>NUCLEOTIDE SEQUENCE [LARGE SCALE GENOMIC DNA]</scope>
    <source>
        <strain evidence="2">CECT 7706</strain>
    </source>
</reference>
<evidence type="ECO:0000313" key="2">
    <source>
        <dbReference type="Proteomes" id="UP001236663"/>
    </source>
</evidence>
<proteinExistence type="predicted"/>
<protein>
    <recommendedName>
        <fullName evidence="3">DUF4935 domain-containing protein</fullName>
    </recommendedName>
</protein>
<evidence type="ECO:0008006" key="3">
    <source>
        <dbReference type="Google" id="ProtNLM"/>
    </source>
</evidence>
<dbReference type="RefSeq" id="WP_163386104.1">
    <property type="nucleotide sequence ID" value="NZ_JAUFQS010000009.1"/>
</dbReference>
<name>A0ABT8C623_9BACT</name>
<sequence length="257" mass="30569">MKKVICDTNIWYGLGNKSIQKPENVKLVATWNNVMEIGFSHRAIKNKLDEEQVKFTAKAIIDFADEIINETPFHYVAKNLIHKLNLEVIDLKPIINQISTNGLADYSTYLHNKQAYDSFMKMKNDFHEEINSNKKELKISFKEISRTERKNEFLLGILVDIESFLRIEHNKEIEFEDSKDLKKTLKQIDEKFPLIFPVKDSFFELFTKQKSMKVQPNDYFDILNLYYVTENDFYWTKEKRWLNIIHECSLNNFLFTS</sequence>
<organism evidence="1 2">
    <name type="scientific">Cyclobacterium jeungdonense</name>
    <dbReference type="NCBI Taxonomy" id="708087"/>
    <lineage>
        <taxon>Bacteria</taxon>
        <taxon>Pseudomonadati</taxon>
        <taxon>Bacteroidota</taxon>
        <taxon>Cytophagia</taxon>
        <taxon>Cytophagales</taxon>
        <taxon>Cyclobacteriaceae</taxon>
        <taxon>Cyclobacterium</taxon>
    </lineage>
</organism>
<dbReference type="EMBL" id="JAUFQS010000009">
    <property type="protein sequence ID" value="MDN3688238.1"/>
    <property type="molecule type" value="Genomic_DNA"/>
</dbReference>
<accession>A0ABT8C623</accession>
<comment type="caution">
    <text evidence="1">The sequence shown here is derived from an EMBL/GenBank/DDBJ whole genome shotgun (WGS) entry which is preliminary data.</text>
</comment>
<gene>
    <name evidence="1" type="ORF">QWZ15_10385</name>
</gene>
<evidence type="ECO:0000313" key="1">
    <source>
        <dbReference type="EMBL" id="MDN3688238.1"/>
    </source>
</evidence>